<dbReference type="KEGG" id="wna:KA717_19560"/>
<gene>
    <name evidence="1" type="ORF">KA717_19560</name>
</gene>
<reference evidence="1" key="1">
    <citation type="submission" date="2021-04" db="EMBL/GenBank/DDBJ databases">
        <title>Genome sequence of Woronichinia naegeliana from Washington state freshwater lake bloom.</title>
        <authorList>
            <person name="Dreher T.W."/>
        </authorList>
    </citation>
    <scope>NUCLEOTIDE SEQUENCE</scope>
    <source>
        <strain evidence="1">WA131</strain>
    </source>
</reference>
<sequence>MKSDKEETMMTAKLINVEGSKIKIELSRSMLDTEINIQKGLNEVGCIASKEALKYLGLAEKVKKRKKCGLGKYGLKKHR</sequence>
<dbReference type="EMBL" id="CP073041">
    <property type="protein sequence ID" value="UXE64469.1"/>
    <property type="molecule type" value="Genomic_DNA"/>
</dbReference>
<organism evidence="1">
    <name type="scientific">Woronichinia naegeliana WA131</name>
    <dbReference type="NCBI Taxonomy" id="2824559"/>
    <lineage>
        <taxon>Bacteria</taxon>
        <taxon>Bacillati</taxon>
        <taxon>Cyanobacteriota</taxon>
        <taxon>Cyanophyceae</taxon>
        <taxon>Synechococcales</taxon>
        <taxon>Coelosphaeriaceae</taxon>
        <taxon>Woronichinia</taxon>
    </lineage>
</organism>
<dbReference type="AlphaFoldDB" id="A0A977L2P0"/>
<name>A0A977L2P0_9CYAN</name>
<protein>
    <submittedName>
        <fullName evidence="1">Uncharacterized protein</fullName>
    </submittedName>
</protein>
<dbReference type="Proteomes" id="UP001065613">
    <property type="component" value="Chromosome"/>
</dbReference>
<accession>A0A977L2P0</accession>
<evidence type="ECO:0000313" key="1">
    <source>
        <dbReference type="EMBL" id="UXE64469.1"/>
    </source>
</evidence>
<proteinExistence type="predicted"/>